<sequence length="382" mass="41190">MAVTVPTSWLPHRTRTGAGAISQRSRPAHGRKARGAALAVALGFTVALAAQIVTGWVAHTNCVPLSDPQYSNKLTLLRAHPGFAGGNDGQTTLLFLGSSRTFDAIDAGAIGSALSRDLGTPVEAFNFAHAGAGPVTTAVYLRRLLKAGVKPNAAVIEVHPAFLAEQTSPPPEARWLHPVRLRPDELALVSQLGLPIPAPSAHGPRGWIAPWHEYRVQLLDRYAPVFSALQFRLAEHATDRHGFVRVPELSEAQRSRLRELTRKQYSDCWADYRPGGSGVKGVRDALETCRAAGIHAALLITPESTEFRSWFPEPGRSQIVPLVSELASEFRAPFFDAREWLADEFLGDGHHLSGAGADVFTARLGRESLGPWLRACVTGGAP</sequence>
<keyword evidence="1" id="KW-0472">Membrane</keyword>
<evidence type="ECO:0000313" key="2">
    <source>
        <dbReference type="EMBL" id="MBP3960585.1"/>
    </source>
</evidence>
<keyword evidence="1" id="KW-0812">Transmembrane</keyword>
<protein>
    <submittedName>
        <fullName evidence="2">DUF1574 family protein</fullName>
    </submittedName>
</protein>
<keyword evidence="3" id="KW-1185">Reference proteome</keyword>
<evidence type="ECO:0000256" key="1">
    <source>
        <dbReference type="SAM" id="Phobius"/>
    </source>
</evidence>
<accession>A0ABS5C425</accession>
<proteinExistence type="predicted"/>
<evidence type="ECO:0000313" key="3">
    <source>
        <dbReference type="Proteomes" id="UP000676565"/>
    </source>
</evidence>
<name>A0ABS5C425_9BACT</name>
<feature type="transmembrane region" description="Helical" evidence="1">
    <location>
        <begin position="36"/>
        <end position="58"/>
    </location>
</feature>
<keyword evidence="1" id="KW-1133">Transmembrane helix</keyword>
<gene>
    <name evidence="2" type="ORF">J8F10_35630</name>
</gene>
<reference evidence="2 3" key="1">
    <citation type="submission" date="2021-04" db="EMBL/GenBank/DDBJ databases">
        <authorList>
            <person name="Ivanova A."/>
        </authorList>
    </citation>
    <scope>NUCLEOTIDE SEQUENCE [LARGE SCALE GENOMIC DNA]</scope>
    <source>
        <strain evidence="2 3">G18</strain>
    </source>
</reference>
<dbReference type="Proteomes" id="UP000676565">
    <property type="component" value="Unassembled WGS sequence"/>
</dbReference>
<dbReference type="EMBL" id="JAGKQQ010000002">
    <property type="protein sequence ID" value="MBP3960585.1"/>
    <property type="molecule type" value="Genomic_DNA"/>
</dbReference>
<organism evidence="2 3">
    <name type="scientific">Gemmata palustris</name>
    <dbReference type="NCBI Taxonomy" id="2822762"/>
    <lineage>
        <taxon>Bacteria</taxon>
        <taxon>Pseudomonadati</taxon>
        <taxon>Planctomycetota</taxon>
        <taxon>Planctomycetia</taxon>
        <taxon>Gemmatales</taxon>
        <taxon>Gemmataceae</taxon>
        <taxon>Gemmata</taxon>
    </lineage>
</organism>
<dbReference type="SUPFAM" id="SSF52266">
    <property type="entry name" value="SGNH hydrolase"/>
    <property type="match status" value="1"/>
</dbReference>
<dbReference type="RefSeq" id="WP_210662772.1">
    <property type="nucleotide sequence ID" value="NZ_JAGKQQ010000002.1"/>
</dbReference>
<comment type="caution">
    <text evidence="2">The sequence shown here is derived from an EMBL/GenBank/DDBJ whole genome shotgun (WGS) entry which is preliminary data.</text>
</comment>